<keyword evidence="5 6" id="KW-0472">Membrane</keyword>
<keyword evidence="4 6" id="KW-1133">Transmembrane helix</keyword>
<evidence type="ECO:0000256" key="2">
    <source>
        <dbReference type="ARBA" id="ARBA00022475"/>
    </source>
</evidence>
<evidence type="ECO:0000313" key="11">
    <source>
        <dbReference type="EMBL" id="MBU3158326.1"/>
    </source>
</evidence>
<evidence type="ECO:0000256" key="5">
    <source>
        <dbReference type="ARBA" id="ARBA00023136"/>
    </source>
</evidence>
<feature type="domain" description="TcaA protein NTF2-like" evidence="9">
    <location>
        <begin position="360"/>
        <end position="473"/>
    </location>
</feature>
<evidence type="ECO:0000259" key="10">
    <source>
        <dbReference type="Pfam" id="PF22820"/>
    </source>
</evidence>
<keyword evidence="3 6" id="KW-0812">Transmembrane</keyword>
<dbReference type="Pfam" id="PF22820">
    <property type="entry name" value="TcaA_3rd_4th"/>
    <property type="match status" value="1"/>
</dbReference>
<evidence type="ECO:0000256" key="4">
    <source>
        <dbReference type="ARBA" id="ARBA00022989"/>
    </source>
</evidence>
<accession>A0ABS6BN26</accession>
<evidence type="ECO:0000256" key="6">
    <source>
        <dbReference type="SAM" id="Phobius"/>
    </source>
</evidence>
<dbReference type="Pfam" id="PF13240">
    <property type="entry name" value="Zn_Ribbon_1"/>
    <property type="match status" value="1"/>
</dbReference>
<dbReference type="InterPro" id="IPR054528">
    <property type="entry name" value="TcaA_5th"/>
</dbReference>
<feature type="domain" description="Zinc-ribbon" evidence="7">
    <location>
        <begin position="3"/>
        <end position="24"/>
    </location>
</feature>
<comment type="caution">
    <text evidence="11">The sequence shown here is derived from an EMBL/GenBank/DDBJ whole genome shotgun (WGS) entry which is preliminary data.</text>
</comment>
<dbReference type="EMBL" id="JAHLDV010000001">
    <property type="protein sequence ID" value="MBU3158326.1"/>
    <property type="molecule type" value="Genomic_DNA"/>
</dbReference>
<evidence type="ECO:0000256" key="3">
    <source>
        <dbReference type="ARBA" id="ARBA00022692"/>
    </source>
</evidence>
<keyword evidence="12" id="KW-1185">Reference proteome</keyword>
<sequence>MKFCTKCGKEVIEEAQFCTNCGNNLREESTAKPKIDPPVDLDATNPSLDYDINSVTSESKSNENVSGHLKLSKKNKIVMAAFAVLIILLITTVKVGNSLSDPGKLVTRFQQDIKTNNTSDLENILCSNDTRLNVDSKSISPLLSYFKSKPTYLTQVMQDLNADVMSPKDISSLTAKSDHTLTLARVGKSFFIFPKYKINIKPSFIDIKTTVKDVSFSINKTVMGKSDADNSTKEFGPYMPGTYSILANYKNKYITLSKPYLVDLIATNGVANISVFDDMTYLNITSDKPDADIFVNGKNVNVKVKNASHFGPIDSSSKIYATCKVDGKTLTSDEYLATTDDKDAYLSFEGASNTINDIHAQLDNLLYYYASNIAQAVNNGTPSYIDAYVAYGSSLYNTQHSYISKTYDSGIRENYIDSKIINYNINDDNKSGTITSSESYTIFHTNGSETPSTSSYIYGFKYDASIGYQLTSISKAK</sequence>
<dbReference type="Pfam" id="PF22819">
    <property type="entry name" value="TcaA_5th"/>
    <property type="match status" value="1"/>
</dbReference>
<evidence type="ECO:0000259" key="9">
    <source>
        <dbReference type="Pfam" id="PF22819"/>
    </source>
</evidence>
<dbReference type="InterPro" id="IPR026870">
    <property type="entry name" value="Zinc_ribbon_dom"/>
</dbReference>
<dbReference type="Pfam" id="PF22813">
    <property type="entry name" value="TcaA_2nd"/>
    <property type="match status" value="1"/>
</dbReference>
<dbReference type="RefSeq" id="WP_216145307.1">
    <property type="nucleotide sequence ID" value="NZ_JAHLDV010000001.1"/>
</dbReference>
<gene>
    <name evidence="11" type="ORF">KPL37_00875</name>
</gene>
<reference evidence="11 12" key="1">
    <citation type="submission" date="2021-06" db="EMBL/GenBank/DDBJ databases">
        <title>Clostridia strains as spoilage organisms.</title>
        <authorList>
            <person name="Wambui J."/>
            <person name="Stephan R."/>
            <person name="Stevens M.J.A."/>
        </authorList>
    </citation>
    <scope>NUCLEOTIDE SEQUENCE [LARGE SCALE GENOMIC DNA]</scope>
    <source>
        <strain evidence="11 12">DSM 14204</strain>
    </source>
</reference>
<dbReference type="PANTHER" id="PTHR40038">
    <property type="entry name" value="MEMBRANE-ASSOCIATED PROTEIN TCAA"/>
    <property type="match status" value="1"/>
</dbReference>
<dbReference type="InterPro" id="IPR054529">
    <property type="entry name" value="TcaA_2nd"/>
</dbReference>
<evidence type="ECO:0000313" key="12">
    <source>
        <dbReference type="Proteomes" id="UP000776252"/>
    </source>
</evidence>
<evidence type="ECO:0000259" key="7">
    <source>
        <dbReference type="Pfam" id="PF13240"/>
    </source>
</evidence>
<name>A0ABS6BN26_9CLOT</name>
<organism evidence="11 12">
    <name type="scientific">Clostridium frigoris</name>
    <dbReference type="NCBI Taxonomy" id="205327"/>
    <lineage>
        <taxon>Bacteria</taxon>
        <taxon>Bacillati</taxon>
        <taxon>Bacillota</taxon>
        <taxon>Clostridia</taxon>
        <taxon>Eubacteriales</taxon>
        <taxon>Clostridiaceae</taxon>
        <taxon>Clostridium</taxon>
    </lineage>
</organism>
<feature type="domain" description="TcaA 4th" evidence="10">
    <location>
        <begin position="279"/>
        <end position="348"/>
    </location>
</feature>
<evidence type="ECO:0000256" key="1">
    <source>
        <dbReference type="ARBA" id="ARBA00004162"/>
    </source>
</evidence>
<dbReference type="InterPro" id="IPR054530">
    <property type="entry name" value="TcaA_4th"/>
</dbReference>
<comment type="subcellular location">
    <subcellularLocation>
        <location evidence="1">Cell membrane</location>
        <topology evidence="1">Single-pass membrane protein</topology>
    </subcellularLocation>
</comment>
<evidence type="ECO:0000259" key="8">
    <source>
        <dbReference type="Pfam" id="PF22813"/>
    </source>
</evidence>
<feature type="transmembrane region" description="Helical" evidence="6">
    <location>
        <begin position="77"/>
        <end position="96"/>
    </location>
</feature>
<keyword evidence="2" id="KW-1003">Cell membrane</keyword>
<feature type="domain" description="TcaA second" evidence="8">
    <location>
        <begin position="102"/>
        <end position="200"/>
    </location>
</feature>
<proteinExistence type="predicted"/>
<protein>
    <submittedName>
        <fullName evidence="11">Zinc-ribbon domain-containing protein</fullName>
    </submittedName>
</protein>
<dbReference type="PANTHER" id="PTHR40038:SF1">
    <property type="entry name" value="MEMBRANE-ASSOCIATED PROTEIN TCAA"/>
    <property type="match status" value="1"/>
</dbReference>
<dbReference type="Proteomes" id="UP000776252">
    <property type="component" value="Unassembled WGS sequence"/>
</dbReference>